<dbReference type="Gene3D" id="3.30.2310.20">
    <property type="entry name" value="RelE-like"/>
    <property type="match status" value="1"/>
</dbReference>
<comment type="caution">
    <text evidence="1">The sequence shown here is derived from an EMBL/GenBank/DDBJ whole genome shotgun (WGS) entry which is preliminary data.</text>
</comment>
<dbReference type="RefSeq" id="WP_007893996.1">
    <property type="nucleotide sequence ID" value="NZ_PQJL01000016.1"/>
</dbReference>
<dbReference type="Pfam" id="PF05015">
    <property type="entry name" value="HigB-like_toxin"/>
    <property type="match status" value="1"/>
</dbReference>
<dbReference type="PANTHER" id="PTHR40266">
    <property type="entry name" value="TOXIN HIGB-1"/>
    <property type="match status" value="1"/>
</dbReference>
<protein>
    <recommendedName>
        <fullName evidence="3">Type II toxin-antitoxin system RelE/ParE family toxin</fullName>
    </recommendedName>
</protein>
<evidence type="ECO:0008006" key="3">
    <source>
        <dbReference type="Google" id="ProtNLM"/>
    </source>
</evidence>
<dbReference type="SUPFAM" id="SSF143011">
    <property type="entry name" value="RelE-like"/>
    <property type="match status" value="1"/>
</dbReference>
<dbReference type="GeneID" id="56730904"/>
<dbReference type="PANTHER" id="PTHR40266:SF2">
    <property type="entry name" value="TOXIN HIGB-1"/>
    <property type="match status" value="1"/>
</dbReference>
<name>A0A423XSP1_9ENTR</name>
<sequence>MQKHIGSFRDAWLAAFFVYSTPHRNIPAEIHNTLARKLDIINAATSYLDLRSPPGNRFEALSGKLQGYSSIRVNHHYRLIFRWVEGKAEDLYLDPHDYRM</sequence>
<accession>A0A423XSP1</accession>
<evidence type="ECO:0000313" key="1">
    <source>
        <dbReference type="EMBL" id="ROW59554.1"/>
    </source>
</evidence>
<gene>
    <name evidence="1" type="ORF">C3E80_14230</name>
</gene>
<dbReference type="EMBL" id="PQJL01000016">
    <property type="protein sequence ID" value="ROW59554.1"/>
    <property type="molecule type" value="Genomic_DNA"/>
</dbReference>
<dbReference type="InterPro" id="IPR007711">
    <property type="entry name" value="HigB-1"/>
</dbReference>
<dbReference type="Proteomes" id="UP000285793">
    <property type="component" value="Unassembled WGS sequence"/>
</dbReference>
<evidence type="ECO:0000313" key="2">
    <source>
        <dbReference type="Proteomes" id="UP000285793"/>
    </source>
</evidence>
<reference evidence="1 2" key="1">
    <citation type="journal article" date="2018" name="Front. Microbiol.">
        <title>An Investigation of an Acute Gastroenteritis Outbreak: Cronobacter sakazakii, a Potential Cause of Food-Borne Illness.</title>
        <authorList>
            <person name="Yong W."/>
            <person name="Guo B."/>
            <person name="Shi X."/>
            <person name="Cheng T."/>
            <person name="Chen M."/>
            <person name="Jiang X."/>
            <person name="Ye Y."/>
            <person name="Wang J."/>
            <person name="Xie G."/>
            <person name="Ding J."/>
        </authorList>
    </citation>
    <scope>NUCLEOTIDE SEQUENCE [LARGE SCALE GENOMIC DNA]</scope>
    <source>
        <strain evidence="1 2">S1</strain>
    </source>
</reference>
<organism evidence="1 2">
    <name type="scientific">Cronobacter malonaticus</name>
    <dbReference type="NCBI Taxonomy" id="413503"/>
    <lineage>
        <taxon>Bacteria</taxon>
        <taxon>Pseudomonadati</taxon>
        <taxon>Pseudomonadota</taxon>
        <taxon>Gammaproteobacteria</taxon>
        <taxon>Enterobacterales</taxon>
        <taxon>Enterobacteriaceae</taxon>
        <taxon>Cronobacter</taxon>
    </lineage>
</organism>
<proteinExistence type="predicted"/>
<dbReference type="AlphaFoldDB" id="A0A423XSP1"/>
<dbReference type="InterPro" id="IPR035093">
    <property type="entry name" value="RelE/ParE_toxin_dom_sf"/>
</dbReference>